<dbReference type="STRING" id="703135.A0A2A9NUH0"/>
<dbReference type="InterPro" id="IPR028889">
    <property type="entry name" value="USP"/>
</dbReference>
<keyword evidence="6" id="KW-0378">Hydrolase</keyword>
<dbReference type="PROSITE" id="PS50235">
    <property type="entry name" value="USP_3"/>
    <property type="match status" value="1"/>
</dbReference>
<evidence type="ECO:0000313" key="9">
    <source>
        <dbReference type="EMBL" id="PFH51293.1"/>
    </source>
</evidence>
<dbReference type="OrthoDB" id="420187at2759"/>
<keyword evidence="7" id="KW-0788">Thiol protease</keyword>
<evidence type="ECO:0000256" key="3">
    <source>
        <dbReference type="ARBA" id="ARBA00012759"/>
    </source>
</evidence>
<dbReference type="PANTHER" id="PTHR24006">
    <property type="entry name" value="UBIQUITIN CARBOXYL-TERMINAL HYDROLASE"/>
    <property type="match status" value="1"/>
</dbReference>
<dbReference type="InterPro" id="IPR050164">
    <property type="entry name" value="Peptidase_C19"/>
</dbReference>
<dbReference type="GO" id="GO:0006508">
    <property type="term" value="P:proteolysis"/>
    <property type="evidence" value="ECO:0007669"/>
    <property type="project" value="UniProtKB-KW"/>
</dbReference>
<accession>A0A2A9NUH0</accession>
<dbReference type="PROSITE" id="PS00972">
    <property type="entry name" value="USP_1"/>
    <property type="match status" value="1"/>
</dbReference>
<evidence type="ECO:0000256" key="4">
    <source>
        <dbReference type="ARBA" id="ARBA00022670"/>
    </source>
</evidence>
<evidence type="ECO:0000313" key="10">
    <source>
        <dbReference type="Proteomes" id="UP000242287"/>
    </source>
</evidence>
<keyword evidence="10" id="KW-1185">Reference proteome</keyword>
<name>A0A2A9NUH0_9AGAR</name>
<protein>
    <recommendedName>
        <fullName evidence="3">ubiquitinyl hydrolase 1</fullName>
        <ecNumber evidence="3">3.4.19.12</ecNumber>
    </recommendedName>
</protein>
<dbReference type="EMBL" id="KZ301989">
    <property type="protein sequence ID" value="PFH51293.1"/>
    <property type="molecule type" value="Genomic_DNA"/>
</dbReference>
<dbReference type="AlphaFoldDB" id="A0A2A9NUH0"/>
<keyword evidence="5" id="KW-0833">Ubl conjugation pathway</keyword>
<dbReference type="Pfam" id="PF00443">
    <property type="entry name" value="UCH"/>
    <property type="match status" value="1"/>
</dbReference>
<evidence type="ECO:0000256" key="2">
    <source>
        <dbReference type="ARBA" id="ARBA00009085"/>
    </source>
</evidence>
<feature type="domain" description="USP" evidence="8">
    <location>
        <begin position="13"/>
        <end position="310"/>
    </location>
</feature>
<feature type="non-terminal residue" evidence="9">
    <location>
        <position position="1"/>
    </location>
</feature>
<comment type="similarity">
    <text evidence="2">Belongs to the peptidase C19 family.</text>
</comment>
<gene>
    <name evidence="9" type="ORF">AMATHDRAFT_90697</name>
</gene>
<dbReference type="Proteomes" id="UP000242287">
    <property type="component" value="Unassembled WGS sequence"/>
</dbReference>
<dbReference type="EC" id="3.4.19.12" evidence="3"/>
<keyword evidence="4" id="KW-0645">Protease</keyword>
<dbReference type="PANTHER" id="PTHR24006:SF758">
    <property type="entry name" value="UBIQUITIN CARBOXYL-TERMINAL HYDROLASE 36"/>
    <property type="match status" value="1"/>
</dbReference>
<dbReference type="FunFam" id="3.90.70.10:FF:000119">
    <property type="entry name" value="Ubiquitin specific peptidase 36"/>
    <property type="match status" value="1"/>
</dbReference>
<evidence type="ECO:0000256" key="6">
    <source>
        <dbReference type="ARBA" id="ARBA00022801"/>
    </source>
</evidence>
<dbReference type="GO" id="GO:0016579">
    <property type="term" value="P:protein deubiquitination"/>
    <property type="evidence" value="ECO:0007669"/>
    <property type="project" value="InterPro"/>
</dbReference>
<dbReference type="GO" id="GO:0005634">
    <property type="term" value="C:nucleus"/>
    <property type="evidence" value="ECO:0007669"/>
    <property type="project" value="TreeGrafter"/>
</dbReference>
<sequence>VDTSWPETYKRGSGLNNIGNTCFLNSALQCLLHTPPLLRVLITHKDNCRVEKGFCMSCSLRTVAVNAHATKQAFTPTPVTERLQTIAKHMRRGRQEDSHEFLRYAIDALQKSCLAGYSPKIDPKLAETTWVHKIFGGRLRSRVTCHDCGYNSDTFDRILDLSLDIFRSNTLKDALRKFVSVDYLKGADRYKCEKCKKPVTAEKRFTIHEAPMVLTVHLKRFSPLGRKISHYVEYEDRLNLQPFMSEERHGPSYSMYGVICHAGSGPNSGHYYAYIRSKDGRWWEMNDEIVTSLSGPPVNKKHAYVLFYLR</sequence>
<feature type="non-terminal residue" evidence="9">
    <location>
        <position position="310"/>
    </location>
</feature>
<dbReference type="InterPro" id="IPR018200">
    <property type="entry name" value="USP_CS"/>
</dbReference>
<evidence type="ECO:0000256" key="5">
    <source>
        <dbReference type="ARBA" id="ARBA00022786"/>
    </source>
</evidence>
<organism evidence="9 10">
    <name type="scientific">Amanita thiersii Skay4041</name>
    <dbReference type="NCBI Taxonomy" id="703135"/>
    <lineage>
        <taxon>Eukaryota</taxon>
        <taxon>Fungi</taxon>
        <taxon>Dikarya</taxon>
        <taxon>Basidiomycota</taxon>
        <taxon>Agaricomycotina</taxon>
        <taxon>Agaricomycetes</taxon>
        <taxon>Agaricomycetidae</taxon>
        <taxon>Agaricales</taxon>
        <taxon>Pluteineae</taxon>
        <taxon>Amanitaceae</taxon>
        <taxon>Amanita</taxon>
    </lineage>
</organism>
<dbReference type="GO" id="GO:0005829">
    <property type="term" value="C:cytosol"/>
    <property type="evidence" value="ECO:0007669"/>
    <property type="project" value="TreeGrafter"/>
</dbReference>
<dbReference type="Gene3D" id="3.90.70.10">
    <property type="entry name" value="Cysteine proteinases"/>
    <property type="match status" value="1"/>
</dbReference>
<dbReference type="SUPFAM" id="SSF54001">
    <property type="entry name" value="Cysteine proteinases"/>
    <property type="match status" value="1"/>
</dbReference>
<dbReference type="InterPro" id="IPR038765">
    <property type="entry name" value="Papain-like_cys_pep_sf"/>
</dbReference>
<evidence type="ECO:0000259" key="8">
    <source>
        <dbReference type="PROSITE" id="PS50235"/>
    </source>
</evidence>
<proteinExistence type="inferred from homology"/>
<evidence type="ECO:0000256" key="7">
    <source>
        <dbReference type="ARBA" id="ARBA00022807"/>
    </source>
</evidence>
<reference evidence="9 10" key="1">
    <citation type="submission" date="2014-02" db="EMBL/GenBank/DDBJ databases">
        <title>Transposable element dynamics among asymbiotic and ectomycorrhizal Amanita fungi.</title>
        <authorList>
            <consortium name="DOE Joint Genome Institute"/>
            <person name="Hess J."/>
            <person name="Skrede I."/>
            <person name="Wolfe B."/>
            <person name="LaButti K."/>
            <person name="Ohm R.A."/>
            <person name="Grigoriev I.V."/>
            <person name="Pringle A."/>
        </authorList>
    </citation>
    <scope>NUCLEOTIDE SEQUENCE [LARGE SCALE GENOMIC DNA]</scope>
    <source>
        <strain evidence="9 10">SKay4041</strain>
    </source>
</reference>
<comment type="catalytic activity">
    <reaction evidence="1">
        <text>Thiol-dependent hydrolysis of ester, thioester, amide, peptide and isopeptide bonds formed by the C-terminal Gly of ubiquitin (a 76-residue protein attached to proteins as an intracellular targeting signal).</text>
        <dbReference type="EC" id="3.4.19.12"/>
    </reaction>
</comment>
<dbReference type="GO" id="GO:0004843">
    <property type="term" value="F:cysteine-type deubiquitinase activity"/>
    <property type="evidence" value="ECO:0007669"/>
    <property type="project" value="UniProtKB-EC"/>
</dbReference>
<evidence type="ECO:0000256" key="1">
    <source>
        <dbReference type="ARBA" id="ARBA00000707"/>
    </source>
</evidence>
<dbReference type="InterPro" id="IPR001394">
    <property type="entry name" value="Peptidase_C19_UCH"/>
</dbReference>